<dbReference type="GO" id="GO:0051539">
    <property type="term" value="F:4 iron, 4 sulfur cluster binding"/>
    <property type="evidence" value="ECO:0007669"/>
    <property type="project" value="UniProtKB-UniRule"/>
</dbReference>
<evidence type="ECO:0000256" key="2">
    <source>
        <dbReference type="ARBA" id="ARBA00002933"/>
    </source>
</evidence>
<gene>
    <name evidence="16" type="ORF">IV56_GL002286</name>
</gene>
<dbReference type="EMBL" id="JQCE01000064">
    <property type="protein sequence ID" value="KRO15518.1"/>
    <property type="molecule type" value="Genomic_DNA"/>
</dbReference>
<organism evidence="16 17">
    <name type="scientific">Lacticaseibacillus saniviri JCM 17471 = DSM 24301</name>
    <dbReference type="NCBI Taxonomy" id="1293598"/>
    <lineage>
        <taxon>Bacteria</taxon>
        <taxon>Bacillati</taxon>
        <taxon>Bacillota</taxon>
        <taxon>Bacilli</taxon>
        <taxon>Lactobacillales</taxon>
        <taxon>Lactobacillaceae</taxon>
        <taxon>Lacticaseibacillus</taxon>
    </lineage>
</organism>
<comment type="similarity">
    <text evidence="3 14">Belongs to the Nth/MutY family.</text>
</comment>
<dbReference type="InterPro" id="IPR029119">
    <property type="entry name" value="MutY_C"/>
</dbReference>
<dbReference type="GO" id="GO:0006284">
    <property type="term" value="P:base-excision repair"/>
    <property type="evidence" value="ECO:0007669"/>
    <property type="project" value="UniProtKB-UniRule"/>
</dbReference>
<dbReference type="Pfam" id="PF00633">
    <property type="entry name" value="HHH"/>
    <property type="match status" value="1"/>
</dbReference>
<keyword evidence="13 14" id="KW-0326">Glycosidase</keyword>
<evidence type="ECO:0000256" key="5">
    <source>
        <dbReference type="ARBA" id="ARBA00022023"/>
    </source>
</evidence>
<reference evidence="16 17" key="1">
    <citation type="journal article" date="2015" name="Genome Announc.">
        <title>Expanding the biotechnology potential of lactobacilli through comparative genomics of 213 strains and associated genera.</title>
        <authorList>
            <person name="Sun Z."/>
            <person name="Harris H.M."/>
            <person name="McCann A."/>
            <person name="Guo C."/>
            <person name="Argimon S."/>
            <person name="Zhang W."/>
            <person name="Yang X."/>
            <person name="Jeffery I.B."/>
            <person name="Cooney J.C."/>
            <person name="Kagawa T.F."/>
            <person name="Liu W."/>
            <person name="Song Y."/>
            <person name="Salvetti E."/>
            <person name="Wrobel A."/>
            <person name="Rasinkangas P."/>
            <person name="Parkhill J."/>
            <person name="Rea M.C."/>
            <person name="O'Sullivan O."/>
            <person name="Ritari J."/>
            <person name="Douillard F.P."/>
            <person name="Paul Ross R."/>
            <person name="Yang R."/>
            <person name="Briner A.E."/>
            <person name="Felis G.E."/>
            <person name="de Vos W.M."/>
            <person name="Barrangou R."/>
            <person name="Klaenhammer T.R."/>
            <person name="Caufield P.W."/>
            <person name="Cui Y."/>
            <person name="Zhang H."/>
            <person name="O'Toole P.W."/>
        </authorList>
    </citation>
    <scope>NUCLEOTIDE SEQUENCE [LARGE SCALE GENOMIC DNA]</scope>
    <source>
        <strain evidence="16 17">DSM 24301</strain>
    </source>
</reference>
<evidence type="ECO:0000313" key="16">
    <source>
        <dbReference type="EMBL" id="KRO15518.1"/>
    </source>
</evidence>
<keyword evidence="7" id="KW-0479">Metal-binding</keyword>
<evidence type="ECO:0000256" key="10">
    <source>
        <dbReference type="ARBA" id="ARBA00023004"/>
    </source>
</evidence>
<dbReference type="InterPro" id="IPR005760">
    <property type="entry name" value="A/G_AdeGlyc_MutY"/>
</dbReference>
<protein>
    <recommendedName>
        <fullName evidence="5 14">Adenine DNA glycosylase</fullName>
        <ecNumber evidence="4 14">3.2.2.31</ecNumber>
    </recommendedName>
</protein>
<dbReference type="CDD" id="cd00056">
    <property type="entry name" value="ENDO3c"/>
    <property type="match status" value="1"/>
</dbReference>
<keyword evidence="17" id="KW-1185">Reference proteome</keyword>
<dbReference type="STRING" id="1293598.IV56_GL002286"/>
<dbReference type="InterPro" id="IPR011257">
    <property type="entry name" value="DNA_glycosylase"/>
</dbReference>
<evidence type="ECO:0000256" key="6">
    <source>
        <dbReference type="ARBA" id="ARBA00022485"/>
    </source>
</evidence>
<keyword evidence="9" id="KW-0378">Hydrolase</keyword>
<dbReference type="InterPro" id="IPR000445">
    <property type="entry name" value="HhH_motif"/>
</dbReference>
<comment type="cofactor">
    <cofactor evidence="14">
        <name>[4Fe-4S] cluster</name>
        <dbReference type="ChEBI" id="CHEBI:49883"/>
    </cofactor>
    <text evidence="14">Binds 1 [4Fe-4S] cluster.</text>
</comment>
<dbReference type="PATRIC" id="fig|1293598.4.peg.2387"/>
<dbReference type="SUPFAM" id="SSF55811">
    <property type="entry name" value="Nudix"/>
    <property type="match status" value="1"/>
</dbReference>
<evidence type="ECO:0000256" key="8">
    <source>
        <dbReference type="ARBA" id="ARBA00022763"/>
    </source>
</evidence>
<dbReference type="Pfam" id="PF00730">
    <property type="entry name" value="HhH-GPD"/>
    <property type="match status" value="1"/>
</dbReference>
<dbReference type="InterPro" id="IPR044298">
    <property type="entry name" value="MIG/MutY"/>
</dbReference>
<dbReference type="CDD" id="cd03431">
    <property type="entry name" value="NUDIX_DNA_Glycosylase_C-MutY"/>
    <property type="match status" value="1"/>
</dbReference>
<evidence type="ECO:0000256" key="9">
    <source>
        <dbReference type="ARBA" id="ARBA00022801"/>
    </source>
</evidence>
<dbReference type="GO" id="GO:0046872">
    <property type="term" value="F:metal ion binding"/>
    <property type="evidence" value="ECO:0007669"/>
    <property type="project" value="UniProtKB-UniRule"/>
</dbReference>
<evidence type="ECO:0000256" key="14">
    <source>
        <dbReference type="RuleBase" id="RU365096"/>
    </source>
</evidence>
<dbReference type="Gene3D" id="1.10.340.30">
    <property type="entry name" value="Hypothetical protein, domain 2"/>
    <property type="match status" value="1"/>
</dbReference>
<evidence type="ECO:0000256" key="3">
    <source>
        <dbReference type="ARBA" id="ARBA00008343"/>
    </source>
</evidence>
<evidence type="ECO:0000259" key="15">
    <source>
        <dbReference type="SMART" id="SM00478"/>
    </source>
</evidence>
<dbReference type="Pfam" id="PF14815">
    <property type="entry name" value="NUDIX_4"/>
    <property type="match status" value="1"/>
</dbReference>
<accession>A0A0R2MPD4</accession>
<dbReference type="NCBIfam" id="TIGR01084">
    <property type="entry name" value="mutY"/>
    <property type="match status" value="1"/>
</dbReference>
<dbReference type="AlphaFoldDB" id="A0A0R2MPD4"/>
<keyword evidence="12" id="KW-0234">DNA repair</keyword>
<dbReference type="SMART" id="SM00478">
    <property type="entry name" value="ENDO3c"/>
    <property type="match status" value="1"/>
</dbReference>
<dbReference type="InterPro" id="IPR023170">
    <property type="entry name" value="HhH_base_excis_C"/>
</dbReference>
<dbReference type="GO" id="GO:0000701">
    <property type="term" value="F:purine-specific mismatch base pair DNA N-glycosylase activity"/>
    <property type="evidence" value="ECO:0007669"/>
    <property type="project" value="UniProtKB-EC"/>
</dbReference>
<dbReference type="GO" id="GO:0032357">
    <property type="term" value="F:oxidized purine DNA binding"/>
    <property type="evidence" value="ECO:0007669"/>
    <property type="project" value="TreeGrafter"/>
</dbReference>
<keyword evidence="6" id="KW-0004">4Fe-4S</keyword>
<keyword evidence="10 14" id="KW-0408">Iron</keyword>
<dbReference type="FunFam" id="1.10.340.30:FF:000002">
    <property type="entry name" value="Adenine DNA glycosylase"/>
    <property type="match status" value="1"/>
</dbReference>
<proteinExistence type="inferred from homology"/>
<evidence type="ECO:0000256" key="7">
    <source>
        <dbReference type="ARBA" id="ARBA00022723"/>
    </source>
</evidence>
<dbReference type="PANTHER" id="PTHR42944">
    <property type="entry name" value="ADENINE DNA GLYCOSYLASE"/>
    <property type="match status" value="1"/>
</dbReference>
<keyword evidence="11" id="KW-0411">Iron-sulfur</keyword>
<dbReference type="Proteomes" id="UP000050969">
    <property type="component" value="Unassembled WGS sequence"/>
</dbReference>
<evidence type="ECO:0000256" key="11">
    <source>
        <dbReference type="ARBA" id="ARBA00023014"/>
    </source>
</evidence>
<dbReference type="Gene3D" id="1.10.1670.10">
    <property type="entry name" value="Helix-hairpin-Helix base-excision DNA repair enzymes (C-terminal)"/>
    <property type="match status" value="1"/>
</dbReference>
<name>A0A0R2MPD4_9LACO</name>
<dbReference type="GO" id="GO:0006298">
    <property type="term" value="P:mismatch repair"/>
    <property type="evidence" value="ECO:0007669"/>
    <property type="project" value="TreeGrafter"/>
</dbReference>
<keyword evidence="8 14" id="KW-0227">DNA damage</keyword>
<dbReference type="Gene3D" id="3.90.79.10">
    <property type="entry name" value="Nucleoside Triphosphate Pyrophosphohydrolase"/>
    <property type="match status" value="1"/>
</dbReference>
<feature type="domain" description="HhH-GPD" evidence="15">
    <location>
        <begin position="81"/>
        <end position="232"/>
    </location>
</feature>
<dbReference type="InterPro" id="IPR003265">
    <property type="entry name" value="HhH-GPD_domain"/>
</dbReference>
<sequence>MAALVIRKRLENFLTAHHQRRPLMYNGKHDIREKVADMITWSQAKIKAFQKALLDWYDQEGRDLPWRQDHDPYHVMVSELMLQQTQVQTVIPYYQRFIGQFPTVQALAEADEADVLKAWEGLGYYSRAKNLQGAAKQLMADYNGEWPHTAKELQELRGIGPYTAGAIASIAFNQVEPAIDGNAFRVFARLFKIDADIAKPQSREIFDEVIRAVLPQDRPGDFNQAVMDLGSTYMSAKDPDPAHSPVAQFDQSYLDDEVLAYPVKSKKAKPVVKRYFALAIHSEAGWLLEQRPSAGLLADLWMMPLINRDELAETTLMTDEIQLAADQFAASTGLNVAFADAGVKMVKHTFTHQQWQLTILAADSEPVALNYLPAQWVNDFDRVALPTVQKKLNAALGIQ</sequence>
<evidence type="ECO:0000256" key="12">
    <source>
        <dbReference type="ARBA" id="ARBA00023204"/>
    </source>
</evidence>
<dbReference type="InterPro" id="IPR015797">
    <property type="entry name" value="NUDIX_hydrolase-like_dom_sf"/>
</dbReference>
<dbReference type="EC" id="3.2.2.31" evidence="4 14"/>
<evidence type="ECO:0000256" key="4">
    <source>
        <dbReference type="ARBA" id="ARBA00012045"/>
    </source>
</evidence>
<comment type="function">
    <text evidence="2">Adenine glycosylase active on G-A mispairs. MutY also corrects error-prone DNA synthesis past GO lesions which are due to the oxidatively damaged form of guanine: 7,8-dihydro-8-oxoguanine (8-oxo-dGTP).</text>
</comment>
<dbReference type="SUPFAM" id="SSF48150">
    <property type="entry name" value="DNA-glycosylase"/>
    <property type="match status" value="1"/>
</dbReference>
<evidence type="ECO:0000256" key="1">
    <source>
        <dbReference type="ARBA" id="ARBA00000843"/>
    </source>
</evidence>
<evidence type="ECO:0000256" key="13">
    <source>
        <dbReference type="ARBA" id="ARBA00023295"/>
    </source>
</evidence>
<comment type="catalytic activity">
    <reaction evidence="1 14">
        <text>Hydrolyzes free adenine bases from 7,8-dihydro-8-oxoguanine:adenine mismatched double-stranded DNA, leaving an apurinic site.</text>
        <dbReference type="EC" id="3.2.2.31"/>
    </reaction>
</comment>
<dbReference type="GO" id="GO:0034039">
    <property type="term" value="F:8-oxo-7,8-dihydroguanine DNA N-glycosylase activity"/>
    <property type="evidence" value="ECO:0007669"/>
    <property type="project" value="TreeGrafter"/>
</dbReference>
<comment type="caution">
    <text evidence="16">The sequence shown here is derived from an EMBL/GenBank/DDBJ whole genome shotgun (WGS) entry which is preliminary data.</text>
</comment>
<dbReference type="PANTHER" id="PTHR42944:SF1">
    <property type="entry name" value="ADENINE DNA GLYCOSYLASE"/>
    <property type="match status" value="1"/>
</dbReference>
<dbReference type="GO" id="GO:0035485">
    <property type="term" value="F:adenine/guanine mispair binding"/>
    <property type="evidence" value="ECO:0007669"/>
    <property type="project" value="TreeGrafter"/>
</dbReference>
<evidence type="ECO:0000313" key="17">
    <source>
        <dbReference type="Proteomes" id="UP000050969"/>
    </source>
</evidence>